<feature type="signal peptide" evidence="2">
    <location>
        <begin position="1"/>
        <end position="23"/>
    </location>
</feature>
<evidence type="ECO:0000256" key="1">
    <source>
        <dbReference type="SAM" id="MobiDB-lite"/>
    </source>
</evidence>
<dbReference type="InParanoid" id="A0A067QSS8"/>
<gene>
    <name evidence="3" type="ORF">L798_13138</name>
</gene>
<keyword evidence="4" id="KW-1185">Reference proteome</keyword>
<dbReference type="Proteomes" id="UP000027135">
    <property type="component" value="Unassembled WGS sequence"/>
</dbReference>
<feature type="compositionally biased region" description="Basic and acidic residues" evidence="1">
    <location>
        <begin position="31"/>
        <end position="44"/>
    </location>
</feature>
<organism evidence="3 4">
    <name type="scientific">Zootermopsis nevadensis</name>
    <name type="common">Dampwood termite</name>
    <dbReference type="NCBI Taxonomy" id="136037"/>
    <lineage>
        <taxon>Eukaryota</taxon>
        <taxon>Metazoa</taxon>
        <taxon>Ecdysozoa</taxon>
        <taxon>Arthropoda</taxon>
        <taxon>Hexapoda</taxon>
        <taxon>Insecta</taxon>
        <taxon>Pterygota</taxon>
        <taxon>Neoptera</taxon>
        <taxon>Polyneoptera</taxon>
        <taxon>Dictyoptera</taxon>
        <taxon>Blattodea</taxon>
        <taxon>Blattoidea</taxon>
        <taxon>Termitoidae</taxon>
        <taxon>Termopsidae</taxon>
        <taxon>Zootermopsis</taxon>
    </lineage>
</organism>
<name>A0A067QSS8_ZOONE</name>
<evidence type="ECO:0000256" key="2">
    <source>
        <dbReference type="SAM" id="SignalP"/>
    </source>
</evidence>
<evidence type="ECO:0000313" key="3">
    <source>
        <dbReference type="EMBL" id="KDR12912.1"/>
    </source>
</evidence>
<protein>
    <submittedName>
        <fullName evidence="3">Uncharacterized protein</fullName>
    </submittedName>
</protein>
<proteinExistence type="predicted"/>
<feature type="chain" id="PRO_5001644300" evidence="2">
    <location>
        <begin position="24"/>
        <end position="44"/>
    </location>
</feature>
<evidence type="ECO:0000313" key="4">
    <source>
        <dbReference type="Proteomes" id="UP000027135"/>
    </source>
</evidence>
<feature type="region of interest" description="Disordered" evidence="1">
    <location>
        <begin position="25"/>
        <end position="44"/>
    </location>
</feature>
<accession>A0A067QSS8</accession>
<sequence>MGSCTKVLAAGVAMVLVGTCVLGRPSDPDVTNERRESRTADGFK</sequence>
<reference evidence="3 4" key="1">
    <citation type="journal article" date="2014" name="Nat. Commun.">
        <title>Molecular traces of alternative social organization in a termite genome.</title>
        <authorList>
            <person name="Terrapon N."/>
            <person name="Li C."/>
            <person name="Robertson H.M."/>
            <person name="Ji L."/>
            <person name="Meng X."/>
            <person name="Booth W."/>
            <person name="Chen Z."/>
            <person name="Childers C.P."/>
            <person name="Glastad K.M."/>
            <person name="Gokhale K."/>
            <person name="Gowin J."/>
            <person name="Gronenberg W."/>
            <person name="Hermansen R.A."/>
            <person name="Hu H."/>
            <person name="Hunt B.G."/>
            <person name="Huylmans A.K."/>
            <person name="Khalil S.M."/>
            <person name="Mitchell R.D."/>
            <person name="Munoz-Torres M.C."/>
            <person name="Mustard J.A."/>
            <person name="Pan H."/>
            <person name="Reese J.T."/>
            <person name="Scharf M.E."/>
            <person name="Sun F."/>
            <person name="Vogel H."/>
            <person name="Xiao J."/>
            <person name="Yang W."/>
            <person name="Yang Z."/>
            <person name="Yang Z."/>
            <person name="Zhou J."/>
            <person name="Zhu J."/>
            <person name="Brent C.S."/>
            <person name="Elsik C.G."/>
            <person name="Goodisman M.A."/>
            <person name="Liberles D.A."/>
            <person name="Roe R.M."/>
            <person name="Vargo E.L."/>
            <person name="Vilcinskas A."/>
            <person name="Wang J."/>
            <person name="Bornberg-Bauer E."/>
            <person name="Korb J."/>
            <person name="Zhang G."/>
            <person name="Liebig J."/>
        </authorList>
    </citation>
    <scope>NUCLEOTIDE SEQUENCE [LARGE SCALE GENOMIC DNA]</scope>
    <source>
        <tissue evidence="3">Whole organism</tissue>
    </source>
</reference>
<keyword evidence="2" id="KW-0732">Signal</keyword>
<dbReference type="EMBL" id="KK852982">
    <property type="protein sequence ID" value="KDR12912.1"/>
    <property type="molecule type" value="Genomic_DNA"/>
</dbReference>
<dbReference type="AlphaFoldDB" id="A0A067QSS8"/>